<evidence type="ECO:0000313" key="1">
    <source>
        <dbReference type="EMBL" id="MBC9783966.1"/>
    </source>
</evidence>
<dbReference type="Proteomes" id="UP000617402">
    <property type="component" value="Unassembled WGS sequence"/>
</dbReference>
<protein>
    <submittedName>
        <fullName evidence="1">Uncharacterized protein</fullName>
    </submittedName>
</protein>
<keyword evidence="2" id="KW-1185">Reference proteome</keyword>
<dbReference type="EMBL" id="JACVHF010000003">
    <property type="protein sequence ID" value="MBC9783966.1"/>
    <property type="molecule type" value="Genomic_DNA"/>
</dbReference>
<reference evidence="1 2" key="1">
    <citation type="submission" date="2020-07" db="EMBL/GenBank/DDBJ databases">
        <title>Draft whole-genome sequence of Heliobacterium chlorum DSM 3682, type strain.</title>
        <authorList>
            <person name="Kyndt J.A."/>
            <person name="Meyer T.E."/>
            <person name="Imhoff J.F."/>
        </authorList>
    </citation>
    <scope>NUCLEOTIDE SEQUENCE [LARGE SCALE GENOMIC DNA]</scope>
    <source>
        <strain evidence="1 2">DSM 3682</strain>
    </source>
</reference>
<comment type="caution">
    <text evidence="1">The sequence shown here is derived from an EMBL/GenBank/DDBJ whole genome shotgun (WGS) entry which is preliminary data.</text>
</comment>
<sequence>MYRKEIFYLILEGDDTIDDGLKKMNAELTQGDTERVVFHRVKNIGKNRYVVEAIHGFSEKPDDKAYLMGTSDIVYTAYI</sequence>
<gene>
    <name evidence="1" type="ORF">H1S01_05505</name>
</gene>
<dbReference type="RefSeq" id="WP_188039086.1">
    <property type="nucleotide sequence ID" value="NZ_JACVHF010000003.1"/>
</dbReference>
<evidence type="ECO:0000313" key="2">
    <source>
        <dbReference type="Proteomes" id="UP000617402"/>
    </source>
</evidence>
<organism evidence="1 2">
    <name type="scientific">Heliobacterium chlorum</name>
    <dbReference type="NCBI Taxonomy" id="2698"/>
    <lineage>
        <taxon>Bacteria</taxon>
        <taxon>Bacillati</taxon>
        <taxon>Bacillota</taxon>
        <taxon>Clostridia</taxon>
        <taxon>Eubacteriales</taxon>
        <taxon>Heliobacteriaceae</taxon>
        <taxon>Heliobacterium</taxon>
    </lineage>
</organism>
<proteinExistence type="predicted"/>
<accession>A0ABR7T346</accession>
<name>A0ABR7T346_HELCL</name>